<name>A0A2S7CZ33_9XANT</name>
<dbReference type="EMBL" id="MDEI01000019">
    <property type="protein sequence ID" value="PPU66858.1"/>
    <property type="molecule type" value="Genomic_DNA"/>
</dbReference>
<proteinExistence type="predicted"/>
<keyword evidence="2" id="KW-1185">Reference proteome</keyword>
<reference evidence="2" key="1">
    <citation type="submission" date="2016-08" db="EMBL/GenBank/DDBJ databases">
        <authorList>
            <person name="Merda D."/>
            <person name="Briand M."/>
            <person name="Taghouti G."/>
            <person name="Carrere S."/>
            <person name="Gouzy J."/>
            <person name="Portier P."/>
            <person name="Jacques M.-A."/>
            <person name="Fischer-Le Saux M."/>
        </authorList>
    </citation>
    <scope>NUCLEOTIDE SEQUENCE [LARGE SCALE GENOMIC DNA]</scope>
    <source>
        <strain evidence="2">CFBP4643</strain>
    </source>
</reference>
<protein>
    <submittedName>
        <fullName evidence="1">Uncharacterized protein</fullName>
    </submittedName>
</protein>
<organism evidence="1 2">
    <name type="scientific">Xanthomonas pisi</name>
    <dbReference type="NCBI Taxonomy" id="56457"/>
    <lineage>
        <taxon>Bacteria</taxon>
        <taxon>Pseudomonadati</taxon>
        <taxon>Pseudomonadota</taxon>
        <taxon>Gammaproteobacteria</taxon>
        <taxon>Lysobacterales</taxon>
        <taxon>Lysobacteraceae</taxon>
        <taxon>Xanthomonas</taxon>
    </lineage>
</organism>
<gene>
    <name evidence="1" type="ORF">XpiCFBP4643_18055</name>
</gene>
<sequence length="62" mass="6511">MGGSRGIAALSGEIGAKHHHLFRGRQVGQEIGYAWTGMLRGVRACRCDAVCAELDASGGLQQ</sequence>
<evidence type="ECO:0000313" key="2">
    <source>
        <dbReference type="Proteomes" id="UP000238191"/>
    </source>
</evidence>
<dbReference type="AlphaFoldDB" id="A0A2S7CZ33"/>
<dbReference type="Proteomes" id="UP000238191">
    <property type="component" value="Unassembled WGS sequence"/>
</dbReference>
<comment type="caution">
    <text evidence="1">The sequence shown here is derived from an EMBL/GenBank/DDBJ whole genome shotgun (WGS) entry which is preliminary data.</text>
</comment>
<evidence type="ECO:0000313" key="1">
    <source>
        <dbReference type="EMBL" id="PPU66858.1"/>
    </source>
</evidence>
<accession>A0A2S7CZ33</accession>